<evidence type="ECO:0000256" key="2">
    <source>
        <dbReference type="SAM" id="SignalP"/>
    </source>
</evidence>
<dbReference type="AlphaFoldDB" id="A0A9E6Y3R5"/>
<dbReference type="Proteomes" id="UP001162834">
    <property type="component" value="Chromosome"/>
</dbReference>
<dbReference type="RefSeq" id="WP_259312826.1">
    <property type="nucleotide sequence ID" value="NZ_CP087164.1"/>
</dbReference>
<evidence type="ECO:0000256" key="1">
    <source>
        <dbReference type="SAM" id="MobiDB-lite"/>
    </source>
</evidence>
<protein>
    <submittedName>
        <fullName evidence="3">Uncharacterized protein</fullName>
    </submittedName>
</protein>
<reference evidence="3" key="1">
    <citation type="journal article" date="2022" name="Int. J. Syst. Evol. Microbiol.">
        <title>Pseudomonas aegrilactucae sp. nov. and Pseudomonas morbosilactucae sp. nov., pathogens causing bacterial rot of lettuce in Japan.</title>
        <authorList>
            <person name="Sawada H."/>
            <person name="Fujikawa T."/>
            <person name="Satou M."/>
        </authorList>
    </citation>
    <scope>NUCLEOTIDE SEQUENCE</scope>
    <source>
        <strain evidence="3">0166_1</strain>
    </source>
</reference>
<keyword evidence="4" id="KW-1185">Reference proteome</keyword>
<accession>A0A9E6Y3R5</accession>
<gene>
    <name evidence="3" type="ORF">DSM104329_05241</name>
</gene>
<proteinExistence type="predicted"/>
<feature type="compositionally biased region" description="Low complexity" evidence="1">
    <location>
        <begin position="29"/>
        <end position="61"/>
    </location>
</feature>
<feature type="chain" id="PRO_5038385904" evidence="2">
    <location>
        <begin position="16"/>
        <end position="193"/>
    </location>
</feature>
<sequence length="193" mass="19951">MAPKHSVLATIAALASIGAIITGCGGNSGSDTSASTGATSTPASTPSTSTPSTTPAETTPGQTSTTPKPPKDLPLRKNTKITETQLTAVRDRMKLFAQCVRDTGSTVSTEPKDVKGFGLRRAQGGLLRVTWKGGSDGADVVVLATLPNAKRTKASLTEQPKVVRKKMIVIAFDSKPTAAQTKTINACTTRANK</sequence>
<feature type="region of interest" description="Disordered" evidence="1">
    <location>
        <begin position="27"/>
        <end position="80"/>
    </location>
</feature>
<organism evidence="3 4">
    <name type="scientific">Capillimicrobium parvum</name>
    <dbReference type="NCBI Taxonomy" id="2884022"/>
    <lineage>
        <taxon>Bacteria</taxon>
        <taxon>Bacillati</taxon>
        <taxon>Actinomycetota</taxon>
        <taxon>Thermoleophilia</taxon>
        <taxon>Solirubrobacterales</taxon>
        <taxon>Capillimicrobiaceae</taxon>
        <taxon>Capillimicrobium</taxon>
    </lineage>
</organism>
<dbReference type="PROSITE" id="PS51257">
    <property type="entry name" value="PROKAR_LIPOPROTEIN"/>
    <property type="match status" value="1"/>
</dbReference>
<evidence type="ECO:0000313" key="4">
    <source>
        <dbReference type="Proteomes" id="UP001162834"/>
    </source>
</evidence>
<feature type="signal peptide" evidence="2">
    <location>
        <begin position="1"/>
        <end position="15"/>
    </location>
</feature>
<name>A0A9E6Y3R5_9ACTN</name>
<dbReference type="KEGG" id="sbae:DSM104329_05241"/>
<evidence type="ECO:0000313" key="3">
    <source>
        <dbReference type="EMBL" id="UGS38811.1"/>
    </source>
</evidence>
<keyword evidence="2" id="KW-0732">Signal</keyword>
<dbReference type="EMBL" id="CP087164">
    <property type="protein sequence ID" value="UGS38811.1"/>
    <property type="molecule type" value="Genomic_DNA"/>
</dbReference>